<organism evidence="1 2">
    <name type="scientific">Coemansia helicoidea</name>
    <dbReference type="NCBI Taxonomy" id="1286919"/>
    <lineage>
        <taxon>Eukaryota</taxon>
        <taxon>Fungi</taxon>
        <taxon>Fungi incertae sedis</taxon>
        <taxon>Zoopagomycota</taxon>
        <taxon>Kickxellomycotina</taxon>
        <taxon>Kickxellomycetes</taxon>
        <taxon>Kickxellales</taxon>
        <taxon>Kickxellaceae</taxon>
        <taxon>Coemansia</taxon>
    </lineage>
</organism>
<keyword evidence="2" id="KW-1185">Reference proteome</keyword>
<proteinExistence type="predicted"/>
<gene>
    <name evidence="1" type="primary">ORM1</name>
    <name evidence="1" type="ORF">H4R21_003828</name>
</gene>
<comment type="caution">
    <text evidence="1">The sequence shown here is derived from an EMBL/GenBank/DDBJ whole genome shotgun (WGS) entry which is preliminary data.</text>
</comment>
<sequence>MRSRAARLSGGVGSWTTNIVVIVALRLMFGTIPWTTPELSWTLTNLSYCLFQYIMFHGIIGTPFEVNQGAYDNLTLWEQMDNGEQHTPTKKFLTAVPIAVFLISTHYSNYDLLTFVINFTAILIVLAAKLPAFHRVRFFGINTGQNELSS</sequence>
<evidence type="ECO:0000313" key="2">
    <source>
        <dbReference type="Proteomes" id="UP001140087"/>
    </source>
</evidence>
<evidence type="ECO:0000313" key="1">
    <source>
        <dbReference type="EMBL" id="KAJ2798694.1"/>
    </source>
</evidence>
<name>A0ACC1L1N5_9FUNG</name>
<accession>A0ACC1L1N5</accession>
<reference evidence="1" key="1">
    <citation type="submission" date="2022-07" db="EMBL/GenBank/DDBJ databases">
        <title>Phylogenomic reconstructions and comparative analyses of Kickxellomycotina fungi.</title>
        <authorList>
            <person name="Reynolds N.K."/>
            <person name="Stajich J.E."/>
            <person name="Barry K."/>
            <person name="Grigoriev I.V."/>
            <person name="Crous P."/>
            <person name="Smith M.E."/>
        </authorList>
    </citation>
    <scope>NUCLEOTIDE SEQUENCE</scope>
    <source>
        <strain evidence="1">BCRC 34780</strain>
    </source>
</reference>
<dbReference type="EMBL" id="JANBUN010001307">
    <property type="protein sequence ID" value="KAJ2798694.1"/>
    <property type="molecule type" value="Genomic_DNA"/>
</dbReference>
<dbReference type="Proteomes" id="UP001140087">
    <property type="component" value="Unassembled WGS sequence"/>
</dbReference>
<protein>
    <submittedName>
        <fullName evidence="1">Sphingolipid homeostasis protein orm1</fullName>
    </submittedName>
</protein>